<feature type="domain" description="ZU5" evidence="10">
    <location>
        <begin position="934"/>
        <end position="1089"/>
    </location>
</feature>
<evidence type="ECO:0000256" key="6">
    <source>
        <dbReference type="ARBA" id="ARBA00023136"/>
    </source>
</evidence>
<feature type="compositionally biased region" description="Basic and acidic residues" evidence="8">
    <location>
        <begin position="2160"/>
        <end position="2202"/>
    </location>
</feature>
<feature type="compositionally biased region" description="Basic and acidic residues" evidence="8">
    <location>
        <begin position="3231"/>
        <end position="3245"/>
    </location>
</feature>
<feature type="compositionally biased region" description="Polar residues" evidence="8">
    <location>
        <begin position="2462"/>
        <end position="2476"/>
    </location>
</feature>
<dbReference type="Pfam" id="PF17809">
    <property type="entry name" value="UPA_2"/>
    <property type="match status" value="1"/>
</dbReference>
<dbReference type="Gene3D" id="1.25.40.20">
    <property type="entry name" value="Ankyrin repeat-containing domain"/>
    <property type="match status" value="4"/>
</dbReference>
<feature type="repeat" description="ANK" evidence="7">
    <location>
        <begin position="419"/>
        <end position="451"/>
    </location>
</feature>
<keyword evidence="3" id="KW-0963">Cytoplasm</keyword>
<feature type="repeat" description="ANK" evidence="7">
    <location>
        <begin position="320"/>
        <end position="352"/>
    </location>
</feature>
<dbReference type="Pfam" id="PF00791">
    <property type="entry name" value="ZU5"/>
    <property type="match status" value="2"/>
</dbReference>
<feature type="compositionally biased region" description="Low complexity" evidence="8">
    <location>
        <begin position="1747"/>
        <end position="1843"/>
    </location>
</feature>
<proteinExistence type="predicted"/>
<gene>
    <name evidence="11" type="primary">Ank2</name>
    <name evidence="11" type="ORF">L345_03437</name>
</gene>
<dbReference type="Pfam" id="PF13637">
    <property type="entry name" value="Ank_4"/>
    <property type="match status" value="1"/>
</dbReference>
<feature type="compositionally biased region" description="Basic and acidic residues" evidence="8">
    <location>
        <begin position="2494"/>
        <end position="2503"/>
    </location>
</feature>
<dbReference type="PANTHER" id="PTHR24123">
    <property type="entry name" value="ANKYRIN REPEAT-CONTAINING"/>
    <property type="match status" value="1"/>
</dbReference>
<reference evidence="11 12" key="1">
    <citation type="journal article" date="2013" name="Proc. Natl. Acad. Sci. U.S.A.">
        <title>The king cobra genome reveals dynamic gene evolution and adaptation in the snake venom system.</title>
        <authorList>
            <person name="Vonk F.J."/>
            <person name="Casewell N.R."/>
            <person name="Henkel C.V."/>
            <person name="Heimberg A.M."/>
            <person name="Jansen H.J."/>
            <person name="McCleary R.J."/>
            <person name="Kerkkamp H.M."/>
            <person name="Vos R.A."/>
            <person name="Guerreiro I."/>
            <person name="Calvete J.J."/>
            <person name="Wuster W."/>
            <person name="Woods A.E."/>
            <person name="Logan J.M."/>
            <person name="Harrison R.A."/>
            <person name="Castoe T.A."/>
            <person name="de Koning A.P."/>
            <person name="Pollock D.D."/>
            <person name="Yandell M."/>
            <person name="Calderon D."/>
            <person name="Renjifo C."/>
            <person name="Currier R.B."/>
            <person name="Salgado D."/>
            <person name="Pla D."/>
            <person name="Sanz L."/>
            <person name="Hyder A.S."/>
            <person name="Ribeiro J.M."/>
            <person name="Arntzen J.W."/>
            <person name="van den Thillart G.E."/>
            <person name="Boetzer M."/>
            <person name="Pirovano W."/>
            <person name="Dirks R.P."/>
            <person name="Spaink H.P."/>
            <person name="Duboule D."/>
            <person name="McGlinn E."/>
            <person name="Kini R.M."/>
            <person name="Richardson M.K."/>
        </authorList>
    </citation>
    <scope>NUCLEOTIDE SEQUENCE</scope>
    <source>
        <tissue evidence="11">Blood</tissue>
    </source>
</reference>
<feature type="compositionally biased region" description="Low complexity" evidence="8">
    <location>
        <begin position="2356"/>
        <end position="2374"/>
    </location>
</feature>
<dbReference type="Pfam" id="PF00023">
    <property type="entry name" value="Ank"/>
    <property type="match status" value="2"/>
</dbReference>
<evidence type="ECO:0000313" key="11">
    <source>
        <dbReference type="EMBL" id="ETE70749.1"/>
    </source>
</evidence>
<feature type="region of interest" description="Disordered" evidence="8">
    <location>
        <begin position="2431"/>
        <end position="2567"/>
    </location>
</feature>
<feature type="region of interest" description="Disordered" evidence="8">
    <location>
        <begin position="1613"/>
        <end position="1634"/>
    </location>
</feature>
<dbReference type="InterPro" id="IPR000906">
    <property type="entry name" value="ZU5_dom"/>
</dbReference>
<feature type="repeat" description="ANK" evidence="7">
    <location>
        <begin position="254"/>
        <end position="286"/>
    </location>
</feature>
<feature type="repeat" description="ANK" evidence="7">
    <location>
        <begin position="485"/>
        <end position="517"/>
    </location>
</feature>
<feature type="compositionally biased region" description="Basic and acidic residues" evidence="8">
    <location>
        <begin position="1615"/>
        <end position="1634"/>
    </location>
</feature>
<feature type="compositionally biased region" description="Polar residues" evidence="8">
    <location>
        <begin position="2101"/>
        <end position="2112"/>
    </location>
</feature>
<keyword evidence="5 7" id="KW-0040">ANK repeat</keyword>
<dbReference type="Pfam" id="PF12796">
    <property type="entry name" value="Ank_2"/>
    <property type="match status" value="5"/>
</dbReference>
<feature type="region of interest" description="Disordered" evidence="8">
    <location>
        <begin position="3589"/>
        <end position="3631"/>
    </location>
</feature>
<feature type="repeat" description="ANK" evidence="7">
    <location>
        <begin position="452"/>
        <end position="484"/>
    </location>
</feature>
<comment type="subcellular location">
    <subcellularLocation>
        <location evidence="2">Cytoplasm</location>
    </subcellularLocation>
    <subcellularLocation>
        <location evidence="1">Membrane</location>
    </subcellularLocation>
</comment>
<feature type="repeat" description="ANK" evidence="7">
    <location>
        <begin position="606"/>
        <end position="638"/>
    </location>
</feature>
<dbReference type="InterPro" id="IPR002110">
    <property type="entry name" value="Ankyrin_rpt"/>
</dbReference>
<feature type="compositionally biased region" description="Basic and acidic residues" evidence="8">
    <location>
        <begin position="1844"/>
        <end position="1858"/>
    </location>
</feature>
<feature type="repeat" description="ANK" evidence="7">
    <location>
        <begin position="75"/>
        <end position="107"/>
    </location>
</feature>
<feature type="region of interest" description="Disordered" evidence="8">
    <location>
        <begin position="2580"/>
        <end position="2614"/>
    </location>
</feature>
<accession>V8P858</accession>
<dbReference type="InterPro" id="IPR040745">
    <property type="entry name" value="Ankyrin_UPA"/>
</dbReference>
<feature type="compositionally biased region" description="Polar residues" evidence="8">
    <location>
        <begin position="3177"/>
        <end position="3191"/>
    </location>
</feature>
<feature type="compositionally biased region" description="Basic and acidic residues" evidence="8">
    <location>
        <begin position="2605"/>
        <end position="2614"/>
    </location>
</feature>
<feature type="region of interest" description="Disordered" evidence="8">
    <location>
        <begin position="2160"/>
        <end position="2414"/>
    </location>
</feature>
<feature type="compositionally biased region" description="Basic and acidic residues" evidence="8">
    <location>
        <begin position="2553"/>
        <end position="2563"/>
    </location>
</feature>
<dbReference type="EMBL" id="AZIM01000487">
    <property type="protein sequence ID" value="ETE70749.1"/>
    <property type="molecule type" value="Genomic_DNA"/>
</dbReference>
<dbReference type="GO" id="GO:0006979">
    <property type="term" value="P:response to oxidative stress"/>
    <property type="evidence" value="ECO:0007669"/>
    <property type="project" value="InterPro"/>
</dbReference>
<feature type="region of interest" description="Disordered" evidence="8">
    <location>
        <begin position="3024"/>
        <end position="3066"/>
    </location>
</feature>
<feature type="region of interest" description="Disordered" evidence="8">
    <location>
        <begin position="2893"/>
        <end position="2921"/>
    </location>
</feature>
<evidence type="ECO:0000256" key="8">
    <source>
        <dbReference type="SAM" id="MobiDB-lite"/>
    </source>
</evidence>
<dbReference type="PRINTS" id="PR01415">
    <property type="entry name" value="ANKYRIN"/>
</dbReference>
<dbReference type="SMART" id="SM00218">
    <property type="entry name" value="ZU5"/>
    <property type="match status" value="1"/>
</dbReference>
<feature type="compositionally biased region" description="Basic and acidic residues" evidence="8">
    <location>
        <begin position="3203"/>
        <end position="3213"/>
    </location>
</feature>
<feature type="region of interest" description="Disordered" evidence="8">
    <location>
        <begin position="1948"/>
        <end position="1967"/>
    </location>
</feature>
<evidence type="ECO:0000259" key="9">
    <source>
        <dbReference type="PROSITE" id="PS50873"/>
    </source>
</evidence>
<feature type="repeat" description="ANK" evidence="7">
    <location>
        <begin position="353"/>
        <end position="385"/>
    </location>
</feature>
<evidence type="ECO:0000256" key="2">
    <source>
        <dbReference type="ARBA" id="ARBA00004496"/>
    </source>
</evidence>
<feature type="compositionally biased region" description="Basic and acidic residues" evidence="8">
    <location>
        <begin position="3037"/>
        <end position="3049"/>
    </location>
</feature>
<evidence type="ECO:0000256" key="7">
    <source>
        <dbReference type="PROSITE-ProRule" id="PRU00023"/>
    </source>
</evidence>
<dbReference type="PANTHER" id="PTHR24123:SF49">
    <property type="entry name" value="ANKYRIN-2-LIKE ISOFORM X1"/>
    <property type="match status" value="1"/>
</dbReference>
<keyword evidence="12" id="KW-1185">Reference proteome</keyword>
<feature type="compositionally biased region" description="Polar residues" evidence="8">
    <location>
        <begin position="2345"/>
        <end position="2355"/>
    </location>
</feature>
<feature type="repeat" description="ANK" evidence="7">
    <location>
        <begin position="540"/>
        <end position="572"/>
    </location>
</feature>
<feature type="compositionally biased region" description="Low complexity" evidence="8">
    <location>
        <begin position="2898"/>
        <end position="2907"/>
    </location>
</feature>
<feature type="repeat" description="ANK" evidence="7">
    <location>
        <begin position="211"/>
        <end position="243"/>
    </location>
</feature>
<evidence type="ECO:0000259" key="10">
    <source>
        <dbReference type="PROSITE" id="PS51145"/>
    </source>
</evidence>
<feature type="compositionally biased region" description="Basic and acidic residues" evidence="8">
    <location>
        <begin position="1900"/>
        <end position="1924"/>
    </location>
</feature>
<evidence type="ECO:0000256" key="1">
    <source>
        <dbReference type="ARBA" id="ARBA00004370"/>
    </source>
</evidence>
<dbReference type="InterPro" id="IPR002016">
    <property type="entry name" value="Haem_peroxidase"/>
</dbReference>
<keyword evidence="4" id="KW-0677">Repeat</keyword>
<feature type="region of interest" description="Disordered" evidence="8">
    <location>
        <begin position="1650"/>
        <end position="1936"/>
    </location>
</feature>
<dbReference type="GO" id="GO:0004601">
    <property type="term" value="F:peroxidase activity"/>
    <property type="evidence" value="ECO:0007669"/>
    <property type="project" value="InterPro"/>
</dbReference>
<dbReference type="InterPro" id="IPR051165">
    <property type="entry name" value="Multifunctional_ANK_Repeat"/>
</dbReference>
<feature type="compositionally biased region" description="Basic and acidic residues" evidence="8">
    <location>
        <begin position="1700"/>
        <end position="1717"/>
    </location>
</feature>
<feature type="domain" description="Plant heme peroxidase family profile" evidence="9">
    <location>
        <begin position="2503"/>
        <end position="2750"/>
    </location>
</feature>
<dbReference type="Proteomes" id="UP000018936">
    <property type="component" value="Unassembled WGS sequence"/>
</dbReference>
<dbReference type="PROSITE" id="PS50088">
    <property type="entry name" value="ANK_REPEAT"/>
    <property type="match status" value="15"/>
</dbReference>
<feature type="compositionally biased region" description="Low complexity" evidence="8">
    <location>
        <begin position="2477"/>
        <end position="2490"/>
    </location>
</feature>
<dbReference type="FunFam" id="1.25.40.20:FF:000001">
    <property type="entry name" value="Ankyrin-2 isoform 2"/>
    <property type="match status" value="1"/>
</dbReference>
<feature type="repeat" description="ANK" evidence="7">
    <location>
        <begin position="386"/>
        <end position="418"/>
    </location>
</feature>
<feature type="compositionally biased region" description="Acidic residues" evidence="8">
    <location>
        <begin position="2394"/>
        <end position="2404"/>
    </location>
</feature>
<protein>
    <submittedName>
        <fullName evidence="11">Ankyrin-2</fullName>
    </submittedName>
</protein>
<feature type="repeat" description="ANK" evidence="7">
    <location>
        <begin position="108"/>
        <end position="140"/>
    </location>
</feature>
<sequence length="3940" mass="435734">MFCFSQSDSNASFLRAARAGNLDKVVEYLKGGIDINTCNQNGLNALHLAAKEGHVGLVQELLERGSAVDSATKQKGNTALHIASLAGQAEVVKVLVKEGANINAQSQNGFTPLYMAAQENHIDVVKYLLENGANQSTATEDGFTPLAVALQQGHNQAVAILLENDTKGKVRLPALHIAARKDDTKSAALLLQNDHNADVQSKMMVNRTTENGITPLHVASKRGNTNMVKLLLDRGGQIDAKTRNMVSVFLFSKDGLTPLHCAARSGHDQVVELLLERGAPLLARTKNGLSPLHMAAQGDHVECVKHLLQHKAPVDDVTLDYLTALHVAAHCGHYRVTKLLLDKRANPNARALNGFTPLHIACKKNRIKVMELLVKYGASIQAITERGETALHMAARAGQVEVVRCLLRNGALVDARAREEQTPLHIASRLGKTEIVQLLLQHMAHPDAATTNGYTPLHISAREGQVDVASVLLEAGAAHSLATKKGFTPLHVAAKYGSLDVAKLLLQRRAPADSAGKKNQMQIATTLLNYGAETNILTKQGVTPLHLASQEGHADMVNLLLEKGANIHVATKSGLTSLHLAAQEDKVNVADMLIKHGANKDAQTKLGYTPLIVACHYGNIKMVNFLLKQGANVNAKTKSMCDHQTIVAHFPICSFESFSISLRINSMVIFVPFIFLNMLTTTNFRMDTLLCTKLPSKVTLTSSMFFFNMGPNQMQSLRIPFPSVLLQNGNTALAIAKRLGYISVVDTLKVVTEEVITTTTTVTEKHKLNVPETMTEILDVSDEEGDDTMTGDGGEYLRPEDLKELGDDSLPSSQFLDGMNYLRYSLEGGHSDSMLFHPCAFAHNPIYTTPSQLLKMLPKYQSTSLRSFSSDRSRTLSHTSYLRDSTMIDDTVIIPSHQIAALTKEGERNSYRLSWSPDNLDNITLSASPIHSGFLVSFMVDARGGAMRGCRHNGLRIIIPPRKCTAPTRVTCRLVKRHRLATMPPMVEGDGLASRLIEVGPSGAQFLGPVIVEIPHFAALRGKERELVILRSENGDNWKEHFCEFTEDELNEILNGMDEVLDTPEELEKKRICRIITRDFPQYFAVVSRIKQDSNLIGPEGGVLSSTVVPQVQAVFPEGALTKRIRVGLQAQPMHSELIKKILGNKATFSPIVTLEPRRRKFHKPITMTIPVPKASSDMMINGYGGETPTLRLLCSITGKLSYVFGSDTYVEISVVLRFLNDNFNKNVYYLSLFVSGGTTPAQWEDITGTTPLTYVNECVSFTTNVSARYHHTEQFFFGNNLICLFIFRFWLIDCRQIQESVAFASQVYREIICVPYMAKFVVFAKSHDPIEARLRCFCMTDDKVDKTLEQQENFAEVARSRDVEVRDSTQESCGRLSFMKEPKSSRGLVHQAICNLNITLPVYTKTDMTSEKHDDETESTETSVLKSHLVNDVPVLASPDLLSEVSEMKQDLIKMTAILTTDSSEKTDSIKVKDLTKAADEEPGEPFEIVERVKEDLEKVNEILRSGSCPKEKPALQRSASEEKLVEEDWVLLSDEEIEEAKQNAPLEVCEPICVENRIGKGKSKKETKDMTGMIDYLSEDLKVYVSLNEMQPQPFQEDIVEERFEAVVVSRGSEADKKDKKKQDQCKPTLEIKKPVRKKLKDKLNLKVEETQGKDKPLGLNKFSSEESLDEEQLLSTAEPVKDTAVSPVIEETPIGSIKDKVKALQKRVEDEQKGRSKLPVRLQGKEGSEKPVTKPSQTKKIICKTKPTGSPSSTKTSASPSATKIPPSPKTSAASSSPSKLSSPSTKKPAVSPTTKKPTLSPTSRKPPVSPTVKKPSVSPTAKKPPVSPTSKKPSVSPSSKTERIEETMSVRELMKAFQSGQDPSKHKAGLFEHKSVKQKQQDSDKGTTKKGATQAEIEKKLALTSRDTHKKDSPKSKKNQEPQAEVGLQSKKITQSIPHIILKKDLITKSQSDRKKEPPVIVEEKSKDVALTFDDQGDTELQISPARKTSTDFSDVIKEELEDNDKYQQLRHISITEEGELHLDQVLTSPFNVTFPSEYVKDGFLPTLSLQSGALDGSSESLKHEGVADSPIGSLLDGTPQNSSEESYKHEGLAETPETSPESLPFSSKKTETADQMEETILASAVQRTSETHSPRGLSPTEKQITICDKDLKDMTETTESHSHHMSEEHSKDLDSSSTLIDKDAVHDKSSVPADQRHLTKLAEPTDSFIEKDEDTSFEPHTISRGLELSFPSHEGEGLSPAADESIAISHKDSLEASPVLEDNSSRKTPDSLEPSPIKESPCRDSLESSPIEQKSKAGFLPGPGPIQAAPAKAENFPELAAVRSRLLRDPDGSAEDDSLEQTSLLESSGKSPLSPETPSSEEISYEITPKITESQILANIPKSAVIPEVSEEPEDDSEDEPKKRFTPEEEMFKMVAKIKMFDELEQEAKQKRDYRKDFKQDDILASDLEGASETERLPSTTLEDNALSTIMSSGVVSRKSSSSSESEPELTKLKREADSGLLMEPTMRLQPSSPHLSNMDSSSSPEETGFQPIESKQQAFSTEEDNTESDKPTEETKMSCDTSLASDASIIAQASESKCYSTDESDTVSPNGPMMPPEESFYHSADDDAQKITELYENSVASYQQDDSLKDSVASEGVILNDLVSMEGTSEGSCTSGTSHCCVSQNNVLATNVSPDHSPLGSDMAGTDHSLEMTDTAFPSIENTTKYSSPTTPKSKYESDIEEFGKSSALPITSPYENVPSQHFFTNDEISTEINLKARIDQSSEEYCYDKENTKMAEGRSMNSLYRTLSEGSEVQVPEGICMEIESKQMDTFQKRPASASSASVSTSLDEAALQDIRYEAEEIISQVIITRTDVDSDKWSQIREDDDAFEARVKEEEQKIFGLMVDRRSQGTTPDTTPARTPTEDGTPSSEPNPFLFQEGKLFEMTRSGAIDMTKRNYSDESLDFFQMGEPSQEEVSLSEEMREAEGLECPSEEQSSISVAPSEFNKAETAVKSPLISVSEDETAALCSTKEDVKSRIPIKMGISASSKSPKKERTASDHDLPSSETFDSSQMPCPISPEQTVIDVHLNFSTVTRSVCADKEDDSPDSSPEEQKSVIEIPTAVMESVPSSESKSKIPIRATPATFPSSDKSEAESLSSIGFLDNLEEPQDDASKPKSKIPVKAIFQRGEQESNLETETLAWQSESAKVPDVTGKVPMKQDVRSKSESDASASMDSKAKHSVKARSYTEAEAETRERVGEMKLELESDELMTARPKIFSSRLPVKSRSASASRNAVSPSKESKEHFFDLYKNSIEFFEEISDEASKLVDRLTQSEREQELVSDDESSSALEVSVIENVPSIETQQSLAEDIFDTRPIWDESIETLIERIPDENVPDHVEEQEDDQERLEERLAHIADHLGFSWTAVIKKLSRWHSSCIQIVKNKCCLFHNTDSGLTECLKKINRMDIVHLMESSMEKSRDHGRTYAEIEQTMVLDHSEGFSALHEDLCSTKDKKEEEYSFSKDSEQSDHPPLVSEEDLSLSCSPLHEGTSKAEAEVSVVELLHQIQKDHVKAEFSGKPHELTEDSPTTQEYVIATSGADLTQVPRSVKTASIASDKPEDSTAGCEDLEKPPLHTPTSSDRTDSPIVEEPEDHHFQQEDIHPRKTSLVIVESTDEQPEVLERHEEELLEKELAEELGELEVSSDEEEMVTTRVVRRRVIIQADDVPEIPPEAVTEEQYVDEHGHIVVKKVTRKIIRRFVLPDGTEKEEVVMQGEPQDPVSVEEGDSYSKVIKRVVLKSESEQSEVTFSEPSILPSASEFQTEPVEGRKVSKVIKTTLVHGERMEKHHGDSSLAVNLPSAKDDFEEALNYIGNKVKIEVPPLVEKEVMKEDGSLIKRTTMSKASTQKRTVVKDQYGNRIHVELLEDTPQALPQDDLQHDLQQLLRHFCKDEQKKEAK</sequence>
<feature type="region of interest" description="Disordered" evidence="8">
    <location>
        <begin position="3499"/>
        <end position="3531"/>
    </location>
</feature>
<dbReference type="PROSITE" id="PS50873">
    <property type="entry name" value="PEROXIDASE_4"/>
    <property type="match status" value="1"/>
</dbReference>
<dbReference type="GO" id="GO:0016020">
    <property type="term" value="C:membrane"/>
    <property type="evidence" value="ECO:0007669"/>
    <property type="project" value="UniProtKB-SubCell"/>
</dbReference>
<dbReference type="GO" id="GO:0020037">
    <property type="term" value="F:heme binding"/>
    <property type="evidence" value="ECO:0007669"/>
    <property type="project" value="InterPro"/>
</dbReference>
<dbReference type="SMART" id="SM00248">
    <property type="entry name" value="ANK"/>
    <property type="match status" value="18"/>
</dbReference>
<feature type="region of interest" description="Disordered" evidence="8">
    <location>
        <begin position="2130"/>
        <end position="2149"/>
    </location>
</feature>
<feature type="compositionally biased region" description="Polar residues" evidence="8">
    <location>
        <begin position="2514"/>
        <end position="2531"/>
    </location>
</feature>
<dbReference type="InterPro" id="IPR036770">
    <property type="entry name" value="Ankyrin_rpt-contain_sf"/>
</dbReference>
<feature type="region of interest" description="Disordered" evidence="8">
    <location>
        <begin position="2059"/>
        <end position="2121"/>
    </location>
</feature>
<feature type="repeat" description="ANK" evidence="7">
    <location>
        <begin position="287"/>
        <end position="319"/>
    </location>
</feature>
<feature type="repeat" description="ANK" evidence="7">
    <location>
        <begin position="573"/>
        <end position="605"/>
    </location>
</feature>
<evidence type="ECO:0000256" key="3">
    <source>
        <dbReference type="ARBA" id="ARBA00022490"/>
    </source>
</evidence>
<evidence type="ECO:0000256" key="4">
    <source>
        <dbReference type="ARBA" id="ARBA00022737"/>
    </source>
</evidence>
<feature type="compositionally biased region" description="Polar residues" evidence="8">
    <location>
        <begin position="2580"/>
        <end position="2595"/>
    </location>
</feature>
<comment type="caution">
    <text evidence="11">The sequence shown here is derived from an EMBL/GenBank/DDBJ whole genome shotgun (WGS) entry which is preliminary data.</text>
</comment>
<dbReference type="Gene3D" id="2.60.40.2660">
    <property type="match status" value="2"/>
</dbReference>
<feature type="non-terminal residue" evidence="11">
    <location>
        <position position="1"/>
    </location>
</feature>
<organism evidence="11 12">
    <name type="scientific">Ophiophagus hannah</name>
    <name type="common">King cobra</name>
    <name type="synonym">Naja hannah</name>
    <dbReference type="NCBI Taxonomy" id="8665"/>
    <lineage>
        <taxon>Eukaryota</taxon>
        <taxon>Metazoa</taxon>
        <taxon>Chordata</taxon>
        <taxon>Craniata</taxon>
        <taxon>Vertebrata</taxon>
        <taxon>Euteleostomi</taxon>
        <taxon>Lepidosauria</taxon>
        <taxon>Squamata</taxon>
        <taxon>Bifurcata</taxon>
        <taxon>Unidentata</taxon>
        <taxon>Episquamata</taxon>
        <taxon>Toxicofera</taxon>
        <taxon>Serpentes</taxon>
        <taxon>Colubroidea</taxon>
        <taxon>Elapidae</taxon>
        <taxon>Elapinae</taxon>
        <taxon>Ophiophagus</taxon>
    </lineage>
</organism>
<evidence type="ECO:0000313" key="12">
    <source>
        <dbReference type="Proteomes" id="UP000018936"/>
    </source>
</evidence>
<keyword evidence="6" id="KW-0472">Membrane</keyword>
<feature type="repeat" description="ANK" evidence="7">
    <location>
        <begin position="41"/>
        <end position="73"/>
    </location>
</feature>
<dbReference type="PROSITE" id="PS50297">
    <property type="entry name" value="ANK_REP_REGION"/>
    <property type="match status" value="15"/>
</dbReference>
<dbReference type="SUPFAM" id="SSF48403">
    <property type="entry name" value="Ankyrin repeat"/>
    <property type="match status" value="2"/>
</dbReference>
<dbReference type="OrthoDB" id="20872at2759"/>
<dbReference type="FunFam" id="2.60.220.30:FF:000002">
    <property type="entry name" value="Ankyrin-3 isoform 2"/>
    <property type="match status" value="1"/>
</dbReference>
<feature type="compositionally biased region" description="Basic and acidic residues" evidence="8">
    <location>
        <begin position="2431"/>
        <end position="2447"/>
    </location>
</feature>
<feature type="compositionally biased region" description="Basic and acidic residues" evidence="8">
    <location>
        <begin position="3499"/>
        <end position="3513"/>
    </location>
</feature>
<feature type="domain" description="ZU5" evidence="10">
    <location>
        <begin position="1091"/>
        <end position="1207"/>
    </location>
</feature>
<evidence type="ECO:0000256" key="5">
    <source>
        <dbReference type="ARBA" id="ARBA00023043"/>
    </source>
</evidence>
<name>V8P858_OPHHA</name>
<feature type="region of interest" description="Disordered" evidence="8">
    <location>
        <begin position="3084"/>
        <end position="3245"/>
    </location>
</feature>
<feature type="compositionally biased region" description="Basic and acidic residues" evidence="8">
    <location>
        <begin position="1867"/>
        <end position="1891"/>
    </location>
</feature>
<feature type="compositionally biased region" description="Acidic residues" evidence="8">
    <location>
        <begin position="3087"/>
        <end position="3096"/>
    </location>
</feature>
<feature type="compositionally biased region" description="Basic and acidic residues" evidence="8">
    <location>
        <begin position="1726"/>
        <end position="1735"/>
    </location>
</feature>
<feature type="compositionally biased region" description="Polar residues" evidence="8">
    <location>
        <begin position="3050"/>
        <end position="3059"/>
    </location>
</feature>
<dbReference type="Gene3D" id="2.60.220.30">
    <property type="match status" value="2"/>
</dbReference>
<feature type="compositionally biased region" description="Basic and acidic residues" evidence="8">
    <location>
        <begin position="1650"/>
        <end position="1659"/>
    </location>
</feature>
<feature type="compositionally biased region" description="Basic and acidic residues" evidence="8">
    <location>
        <begin position="2405"/>
        <end position="2414"/>
    </location>
</feature>
<dbReference type="GO" id="GO:0005737">
    <property type="term" value="C:cytoplasm"/>
    <property type="evidence" value="ECO:0007669"/>
    <property type="project" value="UniProtKB-SubCell"/>
</dbReference>
<dbReference type="PROSITE" id="PS51145">
    <property type="entry name" value="ZU5"/>
    <property type="match status" value="2"/>
</dbReference>